<name>S7MQU2_MYOBR</name>
<evidence type="ECO:0000256" key="1">
    <source>
        <dbReference type="SAM" id="MobiDB-lite"/>
    </source>
</evidence>
<reference evidence="2 3" key="1">
    <citation type="journal article" date="2013" name="Nat. Commun.">
        <title>Genome analysis reveals insights into physiology and longevity of the Brandt's bat Myotis brandtii.</title>
        <authorList>
            <person name="Seim I."/>
            <person name="Fang X."/>
            <person name="Xiong Z."/>
            <person name="Lobanov A.V."/>
            <person name="Huang Z."/>
            <person name="Ma S."/>
            <person name="Feng Y."/>
            <person name="Turanov A.A."/>
            <person name="Zhu Y."/>
            <person name="Lenz T.L."/>
            <person name="Gerashchenko M.V."/>
            <person name="Fan D."/>
            <person name="Hee Yim S."/>
            <person name="Yao X."/>
            <person name="Jordan D."/>
            <person name="Xiong Y."/>
            <person name="Ma Y."/>
            <person name="Lyapunov A.N."/>
            <person name="Chen G."/>
            <person name="Kulakova O.I."/>
            <person name="Sun Y."/>
            <person name="Lee S.G."/>
            <person name="Bronson R.T."/>
            <person name="Moskalev A.A."/>
            <person name="Sunyaev S.R."/>
            <person name="Zhang G."/>
            <person name="Krogh A."/>
            <person name="Wang J."/>
            <person name="Gladyshev V.N."/>
        </authorList>
    </citation>
    <scope>NUCLEOTIDE SEQUENCE [LARGE SCALE GENOMIC DNA]</scope>
</reference>
<accession>S7MQU2</accession>
<organism evidence="2 3">
    <name type="scientific">Myotis brandtii</name>
    <name type="common">Brandt's bat</name>
    <dbReference type="NCBI Taxonomy" id="109478"/>
    <lineage>
        <taxon>Eukaryota</taxon>
        <taxon>Metazoa</taxon>
        <taxon>Chordata</taxon>
        <taxon>Craniata</taxon>
        <taxon>Vertebrata</taxon>
        <taxon>Euteleostomi</taxon>
        <taxon>Mammalia</taxon>
        <taxon>Eutheria</taxon>
        <taxon>Laurasiatheria</taxon>
        <taxon>Chiroptera</taxon>
        <taxon>Yangochiroptera</taxon>
        <taxon>Vespertilionidae</taxon>
        <taxon>Myotis</taxon>
    </lineage>
</organism>
<proteinExistence type="predicted"/>
<gene>
    <name evidence="2" type="ORF">D623_10003102</name>
</gene>
<feature type="region of interest" description="Disordered" evidence="1">
    <location>
        <begin position="28"/>
        <end position="72"/>
    </location>
</feature>
<evidence type="ECO:0000313" key="3">
    <source>
        <dbReference type="Proteomes" id="UP000052978"/>
    </source>
</evidence>
<dbReference type="EMBL" id="KE162043">
    <property type="protein sequence ID" value="EPQ06706.1"/>
    <property type="molecule type" value="Genomic_DNA"/>
</dbReference>
<keyword evidence="3" id="KW-1185">Reference proteome</keyword>
<dbReference type="AlphaFoldDB" id="S7MQU2"/>
<protein>
    <submittedName>
        <fullName evidence="2">Uncharacterized protein</fullName>
    </submittedName>
</protein>
<dbReference type="Proteomes" id="UP000052978">
    <property type="component" value="Unassembled WGS sequence"/>
</dbReference>
<sequence>MLVLWRHYKGPSLCRSDKRHRSTLLFLPDDRRTASNPQLRRHRALGRRTPGPLHPDQPSPAVGPQRTPPRGSLTKFVSAAAQELV</sequence>
<evidence type="ECO:0000313" key="2">
    <source>
        <dbReference type="EMBL" id="EPQ06706.1"/>
    </source>
</evidence>